<evidence type="ECO:0000313" key="2">
    <source>
        <dbReference type="EMBL" id="MXQ11473.1"/>
    </source>
</evidence>
<feature type="transmembrane region" description="Helical" evidence="1">
    <location>
        <begin position="115"/>
        <end position="134"/>
    </location>
</feature>
<feature type="transmembrane region" description="Helical" evidence="1">
    <location>
        <begin position="84"/>
        <end position="108"/>
    </location>
</feature>
<dbReference type="Proteomes" id="UP000436483">
    <property type="component" value="Unassembled WGS sequence"/>
</dbReference>
<keyword evidence="1" id="KW-0472">Membrane</keyword>
<feature type="transmembrane region" description="Helical" evidence="1">
    <location>
        <begin position="202"/>
        <end position="220"/>
    </location>
</feature>
<sequence length="291" mass="29746">MSRRVAEIRRDGIPLSGKFRRSQILDVSFWLPLIMKMLTSAAIVVAASLVVERSGPFVGAMIATLPISAGPAYAFLALDHGSDFISASALAGLKVSAATVVYMLVYAAAAQRMGVLASVGSALAVWAVSISVILKGQWSFGGALALNGAVYAVAIPLARKFSAAGMPVSAKKRAWDIPFRAALVMLVVGVTVVAGRTLGPSIAAAAALAPVVLMSLALILHPRVGGAATASVVANGVPGMIGFVGALSLLHLCAVRLGAALSLILALGVSIGWNASLMAARRWRLLGRVGV</sequence>
<gene>
    <name evidence="2" type="ORF">GR328_08370</name>
</gene>
<feature type="transmembrane region" description="Helical" evidence="1">
    <location>
        <begin position="258"/>
        <end position="280"/>
    </location>
</feature>
<dbReference type="EMBL" id="WURB01000005">
    <property type="protein sequence ID" value="MXQ11473.1"/>
    <property type="molecule type" value="Genomic_DNA"/>
</dbReference>
<name>A0A7X3MR11_9HYPH</name>
<proteinExistence type="predicted"/>
<feature type="transmembrane region" description="Helical" evidence="1">
    <location>
        <begin position="140"/>
        <end position="158"/>
    </location>
</feature>
<feature type="transmembrane region" description="Helical" evidence="1">
    <location>
        <begin position="179"/>
        <end position="196"/>
    </location>
</feature>
<comment type="caution">
    <text evidence="2">The sequence shown here is derived from an EMBL/GenBank/DDBJ whole genome shotgun (WGS) entry which is preliminary data.</text>
</comment>
<accession>A0A7X3MR11</accession>
<evidence type="ECO:0000313" key="3">
    <source>
        <dbReference type="Proteomes" id="UP000436483"/>
    </source>
</evidence>
<feature type="transmembrane region" description="Helical" evidence="1">
    <location>
        <begin position="232"/>
        <end position="252"/>
    </location>
</feature>
<feature type="transmembrane region" description="Helical" evidence="1">
    <location>
        <begin position="29"/>
        <end position="50"/>
    </location>
</feature>
<reference evidence="2 3" key="2">
    <citation type="submission" date="2020-01" db="EMBL/GenBank/DDBJ databases">
        <title>Microvirga sp. nov., an arsenate reduction bacterium isolated from Tibet hotspring sediments.</title>
        <authorList>
            <person name="Xian W.-D."/>
            <person name="Li W.-J."/>
        </authorList>
    </citation>
    <scope>NUCLEOTIDE SEQUENCE [LARGE SCALE GENOMIC DNA]</scope>
    <source>
        <strain evidence="2 3">KCTC 23863</strain>
    </source>
</reference>
<dbReference type="AlphaFoldDB" id="A0A7X3MR11"/>
<reference evidence="2 3" key="1">
    <citation type="submission" date="2019-12" db="EMBL/GenBank/DDBJ databases">
        <authorList>
            <person name="Yuan C.-G."/>
        </authorList>
    </citation>
    <scope>NUCLEOTIDE SEQUENCE [LARGE SCALE GENOMIC DNA]</scope>
    <source>
        <strain evidence="2 3">KCTC 23863</strain>
    </source>
</reference>
<keyword evidence="1" id="KW-1133">Transmembrane helix</keyword>
<keyword evidence="1" id="KW-0812">Transmembrane</keyword>
<evidence type="ECO:0000256" key="1">
    <source>
        <dbReference type="SAM" id="Phobius"/>
    </source>
</evidence>
<dbReference type="OrthoDB" id="7275411at2"/>
<keyword evidence="3" id="KW-1185">Reference proteome</keyword>
<protein>
    <submittedName>
        <fullName evidence="2">Uncharacterized protein</fullName>
    </submittedName>
</protein>
<organism evidence="2 3">
    <name type="scientific">Microvirga makkahensis</name>
    <dbReference type="NCBI Taxonomy" id="1128670"/>
    <lineage>
        <taxon>Bacteria</taxon>
        <taxon>Pseudomonadati</taxon>
        <taxon>Pseudomonadota</taxon>
        <taxon>Alphaproteobacteria</taxon>
        <taxon>Hyphomicrobiales</taxon>
        <taxon>Methylobacteriaceae</taxon>
        <taxon>Microvirga</taxon>
    </lineage>
</organism>